<protein>
    <submittedName>
        <fullName evidence="4">Protease synthase and sporulation negative regulatory protein PAI 1</fullName>
        <ecNumber evidence="4">2.3.1.-</ecNumber>
    </submittedName>
</protein>
<dbReference type="AlphaFoldDB" id="A0A1U9Z249"/>
<organism evidence="4 5">
    <name type="scientific">Martelella mediterranea DSM 17316</name>
    <dbReference type="NCBI Taxonomy" id="1122214"/>
    <lineage>
        <taxon>Bacteria</taxon>
        <taxon>Pseudomonadati</taxon>
        <taxon>Pseudomonadota</taxon>
        <taxon>Alphaproteobacteria</taxon>
        <taxon>Hyphomicrobiales</taxon>
        <taxon>Aurantimonadaceae</taxon>
        <taxon>Martelella</taxon>
    </lineage>
</organism>
<dbReference type="eggNOG" id="COG0456">
    <property type="taxonomic scope" value="Bacteria"/>
</dbReference>
<dbReference type="PANTHER" id="PTHR43877">
    <property type="entry name" value="AMINOALKYLPHOSPHONATE N-ACETYLTRANSFERASE-RELATED-RELATED"/>
    <property type="match status" value="1"/>
</dbReference>
<sequence>MFFVRTAMEADIPAVCSLLAETWHVTYDEILGPEKVETIVNSWLSPEAMLRRLRRPHGEFLVADSGTMIGGMAFAAPDKDNAETVNLSQLYVLPGFQRQGIGEQLFAEIETCFPNAKRLALEVVPQNAPAIRFYEAHGMREVGRHNECGAPNSGIPAIRMEKELANV</sequence>
<evidence type="ECO:0000256" key="1">
    <source>
        <dbReference type="ARBA" id="ARBA00022679"/>
    </source>
</evidence>
<accession>A0A1U9Z249</accession>
<keyword evidence="1 4" id="KW-0808">Transferase</keyword>
<dbReference type="KEGG" id="mmed:Mame_02439"/>
<dbReference type="STRING" id="1122214.Mame_02439"/>
<dbReference type="Proteomes" id="UP000191135">
    <property type="component" value="Chromosome"/>
</dbReference>
<dbReference type="GO" id="GO:0016747">
    <property type="term" value="F:acyltransferase activity, transferring groups other than amino-acyl groups"/>
    <property type="evidence" value="ECO:0007669"/>
    <property type="project" value="InterPro"/>
</dbReference>
<gene>
    <name evidence="4" type="primary">paiA</name>
    <name evidence="4" type="ORF">Mame_02439</name>
</gene>
<keyword evidence="2 4" id="KW-0012">Acyltransferase</keyword>
<evidence type="ECO:0000313" key="5">
    <source>
        <dbReference type="Proteomes" id="UP000191135"/>
    </source>
</evidence>
<dbReference type="PROSITE" id="PS51186">
    <property type="entry name" value="GNAT"/>
    <property type="match status" value="1"/>
</dbReference>
<proteinExistence type="predicted"/>
<reference evidence="4 5" key="1">
    <citation type="submission" date="2017-03" db="EMBL/GenBank/DDBJ databases">
        <title>Foreign affairs: Plasmid Transfer between Roseobacters and Rhizobia.</title>
        <authorList>
            <person name="Bartling P."/>
            <person name="Bunk B."/>
            <person name="Overmann J."/>
            <person name="Brinkmann H."/>
            <person name="Petersen J."/>
        </authorList>
    </citation>
    <scope>NUCLEOTIDE SEQUENCE [LARGE SCALE GENOMIC DNA]</scope>
    <source>
        <strain evidence="4 5">MACL11</strain>
    </source>
</reference>
<dbReference type="SUPFAM" id="SSF55729">
    <property type="entry name" value="Acyl-CoA N-acyltransferases (Nat)"/>
    <property type="match status" value="1"/>
</dbReference>
<keyword evidence="4" id="KW-0645">Protease</keyword>
<dbReference type="InterPro" id="IPR016181">
    <property type="entry name" value="Acyl_CoA_acyltransferase"/>
</dbReference>
<dbReference type="InterPro" id="IPR050832">
    <property type="entry name" value="Bact_Acetyltransf"/>
</dbReference>
<dbReference type="GO" id="GO:0008233">
    <property type="term" value="F:peptidase activity"/>
    <property type="evidence" value="ECO:0007669"/>
    <property type="project" value="UniProtKB-KW"/>
</dbReference>
<evidence type="ECO:0000259" key="3">
    <source>
        <dbReference type="PROSITE" id="PS51186"/>
    </source>
</evidence>
<dbReference type="InterPro" id="IPR000182">
    <property type="entry name" value="GNAT_dom"/>
</dbReference>
<dbReference type="OrthoDB" id="7925327at2"/>
<dbReference type="GO" id="GO:0006508">
    <property type="term" value="P:proteolysis"/>
    <property type="evidence" value="ECO:0007669"/>
    <property type="project" value="UniProtKB-KW"/>
</dbReference>
<dbReference type="Pfam" id="PF13673">
    <property type="entry name" value="Acetyltransf_10"/>
    <property type="match status" value="1"/>
</dbReference>
<name>A0A1U9Z249_9HYPH</name>
<dbReference type="EMBL" id="CP020330">
    <property type="protein sequence ID" value="AQZ51767.1"/>
    <property type="molecule type" value="Genomic_DNA"/>
</dbReference>
<dbReference type="RefSeq" id="WP_018063637.1">
    <property type="nucleotide sequence ID" value="NZ_AQWH01000004.1"/>
</dbReference>
<dbReference type="CDD" id="cd04301">
    <property type="entry name" value="NAT_SF"/>
    <property type="match status" value="1"/>
</dbReference>
<evidence type="ECO:0000313" key="4">
    <source>
        <dbReference type="EMBL" id="AQZ51767.1"/>
    </source>
</evidence>
<evidence type="ECO:0000256" key="2">
    <source>
        <dbReference type="ARBA" id="ARBA00023315"/>
    </source>
</evidence>
<dbReference type="PANTHER" id="PTHR43877:SF2">
    <property type="entry name" value="AMINOALKYLPHOSPHONATE N-ACETYLTRANSFERASE-RELATED"/>
    <property type="match status" value="1"/>
</dbReference>
<dbReference type="EC" id="2.3.1.-" evidence="4"/>
<keyword evidence="4" id="KW-0378">Hydrolase</keyword>
<keyword evidence="5" id="KW-1185">Reference proteome</keyword>
<dbReference type="Gene3D" id="3.40.630.30">
    <property type="match status" value="1"/>
</dbReference>
<feature type="domain" description="N-acetyltransferase" evidence="3">
    <location>
        <begin position="2"/>
        <end position="165"/>
    </location>
</feature>